<dbReference type="Proteomes" id="UP001168505">
    <property type="component" value="Unassembled WGS sequence"/>
</dbReference>
<evidence type="ECO:0000313" key="1">
    <source>
        <dbReference type="EMBL" id="MDN0069557.1"/>
    </source>
</evidence>
<dbReference type="SUPFAM" id="SSF46785">
    <property type="entry name" value="Winged helix' DNA-binding domain"/>
    <property type="match status" value="1"/>
</dbReference>
<gene>
    <name evidence="1" type="ORF">QVN40_07565</name>
</gene>
<dbReference type="RefSeq" id="WP_289827257.1">
    <property type="nucleotide sequence ID" value="NZ_JAUEIR010000006.1"/>
</dbReference>
<dbReference type="InterPro" id="IPR036390">
    <property type="entry name" value="WH_DNA-bd_sf"/>
</dbReference>
<comment type="caution">
    <text evidence="1">The sequence shown here is derived from an EMBL/GenBank/DDBJ whole genome shotgun (WGS) entry which is preliminary data.</text>
</comment>
<accession>A0AAW7JT44</accession>
<evidence type="ECO:0000313" key="2">
    <source>
        <dbReference type="Proteomes" id="UP001168505"/>
    </source>
</evidence>
<protein>
    <submittedName>
        <fullName evidence="1">Winged helix-turn-helix domain-containing protein</fullName>
    </submittedName>
</protein>
<name>A0AAW7JT44_9ACTN</name>
<reference evidence="1" key="2">
    <citation type="submission" date="2023-08" db="EMBL/GenBank/DDBJ databases">
        <title>Identification and characterization of horizontal gene transfer across gut microbiota members of farm animals based on homology search.</title>
        <authorList>
            <person name="Schwarzerova J."/>
            <person name="Nykrynova M."/>
            <person name="Jureckova K."/>
            <person name="Cejkova D."/>
            <person name="Rychlik I."/>
        </authorList>
    </citation>
    <scope>NUCLEOTIDE SEQUENCE</scope>
    <source>
        <strain evidence="1">15_COKtk</strain>
    </source>
</reference>
<proteinExistence type="predicted"/>
<organism evidence="1 2">
    <name type="scientific">Collinsella ihumii</name>
    <dbReference type="NCBI Taxonomy" id="1720204"/>
    <lineage>
        <taxon>Bacteria</taxon>
        <taxon>Bacillati</taxon>
        <taxon>Actinomycetota</taxon>
        <taxon>Coriobacteriia</taxon>
        <taxon>Coriobacteriales</taxon>
        <taxon>Coriobacteriaceae</taxon>
        <taxon>Collinsella</taxon>
    </lineage>
</organism>
<dbReference type="EMBL" id="JAUEIR010000006">
    <property type="protein sequence ID" value="MDN0069557.1"/>
    <property type="molecule type" value="Genomic_DNA"/>
</dbReference>
<reference evidence="1" key="1">
    <citation type="submission" date="2023-06" db="EMBL/GenBank/DDBJ databases">
        <authorList>
            <person name="Zeman M."/>
            <person name="Kubasova T."/>
            <person name="Jahodarova E."/>
            <person name="Nykrynova M."/>
            <person name="Rychlik I."/>
        </authorList>
    </citation>
    <scope>NUCLEOTIDE SEQUENCE</scope>
    <source>
        <strain evidence="1">15_COKtk</strain>
    </source>
</reference>
<sequence length="82" mass="9363">MLDATYRELSEDDLRFLTAMLEDEGASRVSDIAHRLGVSSGYAAQYKRRLLEQGVIGERGRGIVDFDIPFFREYLEGMEKSD</sequence>
<dbReference type="AlphaFoldDB" id="A0AAW7JT44"/>